<protein>
    <recommendedName>
        <fullName evidence="2">Ubiquinone biosynthesis methyltransferase UbiE</fullName>
    </recommendedName>
</protein>
<gene>
    <name evidence="1" type="ORF">EMEDMD4_470103</name>
</gene>
<dbReference type="AlphaFoldDB" id="A0A508X2A7"/>
<evidence type="ECO:0008006" key="2">
    <source>
        <dbReference type="Google" id="ProtNLM"/>
    </source>
</evidence>
<dbReference type="Proteomes" id="UP000507954">
    <property type="component" value="Unassembled WGS sequence"/>
</dbReference>
<dbReference type="EMBL" id="CABFNB010000114">
    <property type="protein sequence ID" value="VTZ63051.1"/>
    <property type="molecule type" value="Genomic_DNA"/>
</dbReference>
<reference evidence="1" key="1">
    <citation type="submission" date="2019-06" db="EMBL/GenBank/DDBJ databases">
        <authorList>
            <person name="Le Quere A."/>
            <person name="Colella S."/>
        </authorList>
    </citation>
    <scope>NUCLEOTIDE SEQUENCE</scope>
    <source>
        <strain evidence="1">EmedicaeMD41</strain>
    </source>
</reference>
<dbReference type="RefSeq" id="WP_028053734.1">
    <property type="nucleotide sequence ID" value="NZ_ATYC01000008.1"/>
</dbReference>
<accession>A0A508X2A7</accession>
<evidence type="ECO:0000313" key="1">
    <source>
        <dbReference type="EMBL" id="VTZ63051.1"/>
    </source>
</evidence>
<sequence length="172" mass="19137">MHGAENHRTEAAYEPLLQFEMEMGAFLSDWNHCDQLSSFMARMISHNRTDPVRHSNFFSSALNELLEVSFRGGSPDGRIGCAVYRRGPTERVELTFPCPPGQRQFYGEAVAKTRDGDAHARYLDSIATDLAPSREAVLLDLSINFDADVRLGESNPPSITLVVDLPLEGVVR</sequence>
<organism evidence="1">
    <name type="scientific">Sinorhizobium medicae</name>
    <dbReference type="NCBI Taxonomy" id="110321"/>
    <lineage>
        <taxon>Bacteria</taxon>
        <taxon>Pseudomonadati</taxon>
        <taxon>Pseudomonadota</taxon>
        <taxon>Alphaproteobacteria</taxon>
        <taxon>Hyphomicrobiales</taxon>
        <taxon>Rhizobiaceae</taxon>
        <taxon>Sinorhizobium/Ensifer group</taxon>
        <taxon>Sinorhizobium</taxon>
    </lineage>
</organism>
<name>A0A508X2A7_9HYPH</name>
<proteinExistence type="predicted"/>